<evidence type="ECO:0000256" key="1">
    <source>
        <dbReference type="SAM" id="MobiDB-lite"/>
    </source>
</evidence>
<feature type="compositionally biased region" description="Basic and acidic residues" evidence="1">
    <location>
        <begin position="29"/>
        <end position="45"/>
    </location>
</feature>
<proteinExistence type="predicted"/>
<dbReference type="Proteomes" id="UP001500426">
    <property type="component" value="Unassembled WGS sequence"/>
</dbReference>
<dbReference type="EMBL" id="BAABCS010000004">
    <property type="protein sequence ID" value="GAA4043214.1"/>
    <property type="molecule type" value="Genomic_DNA"/>
</dbReference>
<accession>A0ABP7UH89</accession>
<feature type="region of interest" description="Disordered" evidence="1">
    <location>
        <begin position="26"/>
        <end position="45"/>
    </location>
</feature>
<evidence type="ECO:0000313" key="3">
    <source>
        <dbReference type="Proteomes" id="UP001500426"/>
    </source>
</evidence>
<protein>
    <recommendedName>
        <fullName evidence="4">Lipoprotein</fullName>
    </recommendedName>
</protein>
<name>A0ABP7UH89_9FLAO</name>
<reference evidence="3" key="1">
    <citation type="journal article" date="2019" name="Int. J. Syst. Evol. Microbiol.">
        <title>The Global Catalogue of Microorganisms (GCM) 10K type strain sequencing project: providing services to taxonomists for standard genome sequencing and annotation.</title>
        <authorList>
            <consortium name="The Broad Institute Genomics Platform"/>
            <consortium name="The Broad Institute Genome Sequencing Center for Infectious Disease"/>
            <person name="Wu L."/>
            <person name="Ma J."/>
        </authorList>
    </citation>
    <scope>NUCLEOTIDE SEQUENCE [LARGE SCALE GENOMIC DNA]</scope>
    <source>
        <strain evidence="3">JCM 17068</strain>
    </source>
</reference>
<sequence length="250" mass="28544">MIINDNGSGKFAYDIDGTKMMSMMGSAFKGDDKEDTKKDKKETVNRKNKKVVDSTFTFKEMFASKQDSISKLSPEEQAKIKKMERFSVRTIIDEEKGIMNYSMFTDFNSISELQDVMSPVESMKSISPTGQKSGGMGMAPDALEDNSSTSFFYDGKTFKKTVAKIEKKKEVTEEAEEGSEDDVANKMKESLDMFYDQSNFKVVYQFPKAVKKISIENALYSEDRKTITIEYPLKDYMENPDKLNFEVIFE</sequence>
<evidence type="ECO:0008006" key="4">
    <source>
        <dbReference type="Google" id="ProtNLM"/>
    </source>
</evidence>
<evidence type="ECO:0000313" key="2">
    <source>
        <dbReference type="EMBL" id="GAA4043214.1"/>
    </source>
</evidence>
<organism evidence="2 3">
    <name type="scientific">Flavobacterium chungnamense</name>
    <dbReference type="NCBI Taxonomy" id="706182"/>
    <lineage>
        <taxon>Bacteria</taxon>
        <taxon>Pseudomonadati</taxon>
        <taxon>Bacteroidota</taxon>
        <taxon>Flavobacteriia</taxon>
        <taxon>Flavobacteriales</taxon>
        <taxon>Flavobacteriaceae</taxon>
        <taxon>Flavobacterium</taxon>
    </lineage>
</organism>
<comment type="caution">
    <text evidence="2">The sequence shown here is derived from an EMBL/GenBank/DDBJ whole genome shotgun (WGS) entry which is preliminary data.</text>
</comment>
<keyword evidence="3" id="KW-1185">Reference proteome</keyword>
<gene>
    <name evidence="2" type="ORF">GCM10022388_05270</name>
</gene>